<keyword evidence="1" id="KW-0808">Transferase</keyword>
<evidence type="ECO:0000256" key="5">
    <source>
        <dbReference type="SAM" id="MobiDB-lite"/>
    </source>
</evidence>
<keyword evidence="2" id="KW-0294">Fucose metabolism</keyword>
<keyword evidence="3" id="KW-0119">Carbohydrate metabolism</keyword>
<dbReference type="Gene3D" id="3.40.50.11340">
    <property type="match status" value="1"/>
</dbReference>
<gene>
    <name evidence="7" type="ORF">CTEN210_10456</name>
</gene>
<reference evidence="7 8" key="1">
    <citation type="journal article" date="2021" name="Sci. Rep.">
        <title>The genome of the diatom Chaetoceros tenuissimus carries an ancient integrated fragment of an extant virus.</title>
        <authorList>
            <person name="Hongo Y."/>
            <person name="Kimura K."/>
            <person name="Takaki Y."/>
            <person name="Yoshida Y."/>
            <person name="Baba S."/>
            <person name="Kobayashi G."/>
            <person name="Nagasaki K."/>
            <person name="Hano T."/>
            <person name="Tomaru Y."/>
        </authorList>
    </citation>
    <scope>NUCLEOTIDE SEQUENCE [LARGE SCALE GENOMIC DNA]</scope>
    <source>
        <strain evidence="7 8">NIES-3715</strain>
    </source>
</reference>
<keyword evidence="6" id="KW-0812">Transmembrane</keyword>
<evidence type="ECO:0000256" key="2">
    <source>
        <dbReference type="ARBA" id="ARBA00023253"/>
    </source>
</evidence>
<keyword evidence="8" id="KW-1185">Reference proteome</keyword>
<evidence type="ECO:0000256" key="4">
    <source>
        <dbReference type="SAM" id="Coils"/>
    </source>
</evidence>
<dbReference type="GO" id="GO:0016740">
    <property type="term" value="F:transferase activity"/>
    <property type="evidence" value="ECO:0007669"/>
    <property type="project" value="UniProtKB-KW"/>
</dbReference>
<dbReference type="PANTHER" id="PTHR31469">
    <property type="entry name" value="OS07G0633600 PROTEIN"/>
    <property type="match status" value="1"/>
</dbReference>
<dbReference type="AlphaFoldDB" id="A0AAD3CZW7"/>
<evidence type="ECO:0000256" key="1">
    <source>
        <dbReference type="ARBA" id="ARBA00022679"/>
    </source>
</evidence>
<evidence type="ECO:0000256" key="3">
    <source>
        <dbReference type="ARBA" id="ARBA00023277"/>
    </source>
</evidence>
<keyword evidence="4" id="KW-0175">Coiled coil</keyword>
<evidence type="ECO:0000313" key="7">
    <source>
        <dbReference type="EMBL" id="GFH53980.1"/>
    </source>
</evidence>
<dbReference type="CDD" id="cd11296">
    <property type="entry name" value="O-FucT_like"/>
    <property type="match status" value="1"/>
</dbReference>
<dbReference type="EMBL" id="BLLK01000047">
    <property type="protein sequence ID" value="GFH53980.1"/>
    <property type="molecule type" value="Genomic_DNA"/>
</dbReference>
<dbReference type="Proteomes" id="UP001054902">
    <property type="component" value="Unassembled WGS sequence"/>
</dbReference>
<dbReference type="GO" id="GO:0006004">
    <property type="term" value="P:fucose metabolic process"/>
    <property type="evidence" value="ECO:0007669"/>
    <property type="project" value="UniProtKB-KW"/>
</dbReference>
<organism evidence="7 8">
    <name type="scientific">Chaetoceros tenuissimus</name>
    <dbReference type="NCBI Taxonomy" id="426638"/>
    <lineage>
        <taxon>Eukaryota</taxon>
        <taxon>Sar</taxon>
        <taxon>Stramenopiles</taxon>
        <taxon>Ochrophyta</taxon>
        <taxon>Bacillariophyta</taxon>
        <taxon>Coscinodiscophyceae</taxon>
        <taxon>Chaetocerotophycidae</taxon>
        <taxon>Chaetocerotales</taxon>
        <taxon>Chaetocerotaceae</taxon>
        <taxon>Chaetoceros</taxon>
    </lineage>
</organism>
<feature type="transmembrane region" description="Helical" evidence="6">
    <location>
        <begin position="39"/>
        <end position="59"/>
    </location>
</feature>
<evidence type="ECO:0000313" key="8">
    <source>
        <dbReference type="Proteomes" id="UP001054902"/>
    </source>
</evidence>
<dbReference type="InterPro" id="IPR019378">
    <property type="entry name" value="GDP-Fuc_O-FucTrfase"/>
</dbReference>
<evidence type="ECO:0000256" key="6">
    <source>
        <dbReference type="SAM" id="Phobius"/>
    </source>
</evidence>
<dbReference type="Gene3D" id="3.40.50.11350">
    <property type="match status" value="1"/>
</dbReference>
<accession>A0AAD3CZW7</accession>
<proteinExistence type="predicted"/>
<feature type="coiled-coil region" evidence="4">
    <location>
        <begin position="60"/>
        <end position="87"/>
    </location>
</feature>
<dbReference type="FunFam" id="3.40.50.11350:FF:000014">
    <property type="entry name" value="Uncharacterized protein"/>
    <property type="match status" value="1"/>
</dbReference>
<name>A0AAD3CZW7_9STRA</name>
<sequence>MIRSRAKVSSGGTIANPITGPNRNKRPLRRRVPRSKFTLLKVLFIFSLGFLFGMCFPSFSEKVEEKVEEHRANVAKKKAEVSSLRKTPQESVSVGKPIKRVVEVKKRGDSNVDKSKHKGLKGETSEKSKVRIDDNVAKSNEMDIPVVESMTTNSGRARKLPPRSNRPLGRGVSGLPMDQTPALLGAKRGHIECDVDVDELAYWNSPQGDRDLNFKSPFVTPSSSRKTKYLSFEPDVGGWNNIRMNLEIVFVYALVTGRTLVMPPSNNVYLLDVDKSNPSRGFADFYPFNTPEFKKRIPWITTEEFIKREGGEGGRFPIPEMLIDTEVVDRSYANITREDVINSSKECERRAKSDVACDHVYWYLRGAAFLPQFNQTHCIVFDEEKFTTGKVSPSNDAKVREFCHPRLEKNMIYIDKEFESADLIHFRSGLPWRMFAHFYGYLYFTNPSIYNYAKRFVRDYLRYHDSIYCAAGKIVLALQEEGKKLGFSIDDEGGGGYASLHVRRGDLQFPQVKISGQEWHDNLNETWKPNEIIYIATDERNKTFFDPIAEKHTVKFLDDYWDYAKLGELDGNYMGMIDTIIASRGRTFGGTFFSTFSGYINRMRGYHGMSMKDSYHSWLDRKNITHTWEKHYDGIKYSWEWPDGWVGIDGDVEPSRDKF</sequence>
<feature type="region of interest" description="Disordered" evidence="5">
    <location>
        <begin position="151"/>
        <end position="176"/>
    </location>
</feature>
<feature type="region of interest" description="Disordered" evidence="5">
    <location>
        <begin position="106"/>
        <end position="129"/>
    </location>
</feature>
<dbReference type="Pfam" id="PF10250">
    <property type="entry name" value="O-FucT"/>
    <property type="match status" value="1"/>
</dbReference>
<protein>
    <submittedName>
        <fullName evidence="7">Uncharacterized protein</fullName>
    </submittedName>
</protein>
<comment type="caution">
    <text evidence="7">The sequence shown here is derived from an EMBL/GenBank/DDBJ whole genome shotgun (WGS) entry which is preliminary data.</text>
</comment>
<dbReference type="PANTHER" id="PTHR31469:SF8">
    <property type="entry name" value="OS07G0641000 PROTEIN"/>
    <property type="match status" value="1"/>
</dbReference>
<keyword evidence="6" id="KW-0472">Membrane</keyword>
<feature type="region of interest" description="Disordered" evidence="5">
    <location>
        <begin position="1"/>
        <end position="28"/>
    </location>
</feature>
<keyword evidence="6" id="KW-1133">Transmembrane helix</keyword>